<dbReference type="OrthoDB" id="26872at2"/>
<reference evidence="4 5" key="1">
    <citation type="journal article" date="2016" name="Int. J. Syst. Evol. Microbiol.">
        <title>Nocardioides albidus sp. nov., an actinobacterium isolated from garden soil.</title>
        <authorList>
            <person name="Singh H."/>
            <person name="Du J."/>
            <person name="Trinh H."/>
            <person name="Won K."/>
            <person name="Yang J.E."/>
            <person name="Yin C."/>
            <person name="Kook M."/>
            <person name="Yi T.H."/>
        </authorList>
    </citation>
    <scope>NUCLEOTIDE SEQUENCE [LARGE SCALE GENOMIC DNA]</scope>
    <source>
        <strain evidence="4 5">CCTCC AB 2015297</strain>
    </source>
</reference>
<keyword evidence="5" id="KW-1185">Reference proteome</keyword>
<name>A0A5C4VSV5_9ACTN</name>
<dbReference type="PANTHER" id="PTHR36933">
    <property type="entry name" value="SLL0788 PROTEIN"/>
    <property type="match status" value="1"/>
</dbReference>
<dbReference type="RefSeq" id="WP_139623503.1">
    <property type="nucleotide sequence ID" value="NZ_VDMP01000025.1"/>
</dbReference>
<comment type="caution">
    <text evidence="4">The sequence shown here is derived from an EMBL/GenBank/DDBJ whole genome shotgun (WGS) entry which is preliminary data.</text>
</comment>
<feature type="signal peptide" evidence="2">
    <location>
        <begin position="1"/>
        <end position="29"/>
    </location>
</feature>
<dbReference type="PANTHER" id="PTHR36933:SF1">
    <property type="entry name" value="SLL0788 PROTEIN"/>
    <property type="match status" value="1"/>
</dbReference>
<dbReference type="EMBL" id="VDMP01000025">
    <property type="protein sequence ID" value="TNM38389.1"/>
    <property type="molecule type" value="Genomic_DNA"/>
</dbReference>
<evidence type="ECO:0000256" key="2">
    <source>
        <dbReference type="SAM" id="SignalP"/>
    </source>
</evidence>
<feature type="region of interest" description="Disordered" evidence="1">
    <location>
        <begin position="32"/>
        <end position="69"/>
    </location>
</feature>
<gene>
    <name evidence="4" type="ORF">FHP29_14080</name>
</gene>
<dbReference type="Pfam" id="PF03713">
    <property type="entry name" value="DUF305"/>
    <property type="match status" value="1"/>
</dbReference>
<protein>
    <submittedName>
        <fullName evidence="4">DUF305 domain-containing protein</fullName>
    </submittedName>
</protein>
<organism evidence="4 5">
    <name type="scientific">Nocardioides albidus</name>
    <dbReference type="NCBI Taxonomy" id="1517589"/>
    <lineage>
        <taxon>Bacteria</taxon>
        <taxon>Bacillati</taxon>
        <taxon>Actinomycetota</taxon>
        <taxon>Actinomycetes</taxon>
        <taxon>Propionibacteriales</taxon>
        <taxon>Nocardioidaceae</taxon>
        <taxon>Nocardioides</taxon>
    </lineage>
</organism>
<keyword evidence="2" id="KW-0732">Signal</keyword>
<evidence type="ECO:0000313" key="4">
    <source>
        <dbReference type="EMBL" id="TNM38389.1"/>
    </source>
</evidence>
<dbReference type="PROSITE" id="PS51257">
    <property type="entry name" value="PROKAR_LIPOPROTEIN"/>
    <property type="match status" value="1"/>
</dbReference>
<dbReference type="AlphaFoldDB" id="A0A5C4VSV5"/>
<dbReference type="Gene3D" id="1.20.1260.10">
    <property type="match status" value="1"/>
</dbReference>
<accession>A0A5C4VSV5</accession>
<dbReference type="InterPro" id="IPR012347">
    <property type="entry name" value="Ferritin-like"/>
</dbReference>
<evidence type="ECO:0000259" key="3">
    <source>
        <dbReference type="Pfam" id="PF03713"/>
    </source>
</evidence>
<dbReference type="InterPro" id="IPR005183">
    <property type="entry name" value="DUF305_CopM-like"/>
</dbReference>
<feature type="domain" description="DUF305" evidence="3">
    <location>
        <begin position="77"/>
        <end position="229"/>
    </location>
</feature>
<feature type="chain" id="PRO_5023076033" evidence="2">
    <location>
        <begin position="30"/>
        <end position="232"/>
    </location>
</feature>
<evidence type="ECO:0000256" key="1">
    <source>
        <dbReference type="SAM" id="MobiDB-lite"/>
    </source>
</evidence>
<evidence type="ECO:0000313" key="5">
    <source>
        <dbReference type="Proteomes" id="UP000313231"/>
    </source>
</evidence>
<proteinExistence type="predicted"/>
<sequence length="232" mass="24395">MSRIRPRSLSPAFCVVALVLALALSGCLAKESDEDGGRGNGQDGSSAVVVQPGGPGEAASTLEPGATAEHADAAHDDVAFMQMMIPHHAQALTMSELAPQRARSPQVKALARRILAAQRPEILTMAAWLSERELAVPSAQDDPADFDHGEHGHAAMHGMLTDEQMDELEAAHGAEFDRLFLTGMIQHHEGAIAMADAVATAGTDVQATEIANEIVIGQGAEVDRMRDLLAGL</sequence>
<dbReference type="Proteomes" id="UP000313231">
    <property type="component" value="Unassembled WGS sequence"/>
</dbReference>